<dbReference type="Proteomes" id="UP000799764">
    <property type="component" value="Unassembled WGS sequence"/>
</dbReference>
<reference evidence="2" key="1">
    <citation type="journal article" date="2020" name="Stud. Mycol.">
        <title>101 Dothideomycetes genomes: a test case for predicting lifestyles and emergence of pathogens.</title>
        <authorList>
            <person name="Haridas S."/>
            <person name="Albert R."/>
            <person name="Binder M."/>
            <person name="Bloem J."/>
            <person name="Labutti K."/>
            <person name="Salamov A."/>
            <person name="Andreopoulos B."/>
            <person name="Baker S."/>
            <person name="Barry K."/>
            <person name="Bills G."/>
            <person name="Bluhm B."/>
            <person name="Cannon C."/>
            <person name="Castanera R."/>
            <person name="Culley D."/>
            <person name="Daum C."/>
            <person name="Ezra D."/>
            <person name="Gonzalez J."/>
            <person name="Henrissat B."/>
            <person name="Kuo A."/>
            <person name="Liang C."/>
            <person name="Lipzen A."/>
            <person name="Lutzoni F."/>
            <person name="Magnuson J."/>
            <person name="Mondo S."/>
            <person name="Nolan M."/>
            <person name="Ohm R."/>
            <person name="Pangilinan J."/>
            <person name="Park H.-J."/>
            <person name="Ramirez L."/>
            <person name="Alfaro M."/>
            <person name="Sun H."/>
            <person name="Tritt A."/>
            <person name="Yoshinaga Y."/>
            <person name="Zwiers L.-H."/>
            <person name="Turgeon B."/>
            <person name="Goodwin S."/>
            <person name="Spatafora J."/>
            <person name="Crous P."/>
            <person name="Grigoriev I."/>
        </authorList>
    </citation>
    <scope>NUCLEOTIDE SEQUENCE</scope>
    <source>
        <strain evidence="2">CBS 690.94</strain>
    </source>
</reference>
<dbReference type="AlphaFoldDB" id="A0A9P4PN20"/>
<keyword evidence="1" id="KW-0812">Transmembrane</keyword>
<sequence length="210" mass="22905">MPHTSTTAFDKRQGMFVKLVAIVAVLDTISWAVFGALVHLICVQWAAYHAGVRAWELAGSPQDFSCTPYCQGHEPSHSLVVALYLTLPLLLGSALVVPPALALAIKHRLHPKLMLGISVPAFCFWTAIGTCNALLHNPYFNENMNPDLVDRTWQVVAAFQCCEGAVWLVCVVEAARWLHAHNKEKWTAGAVAAGERERARADAGPPPYPA</sequence>
<dbReference type="OrthoDB" id="10553050at2759"/>
<name>A0A9P4PN20_9PLEO</name>
<dbReference type="EMBL" id="MU001498">
    <property type="protein sequence ID" value="KAF2446148.1"/>
    <property type="molecule type" value="Genomic_DNA"/>
</dbReference>
<feature type="transmembrane region" description="Helical" evidence="1">
    <location>
        <begin position="155"/>
        <end position="175"/>
    </location>
</feature>
<evidence type="ECO:0000313" key="2">
    <source>
        <dbReference type="EMBL" id="KAF2446148.1"/>
    </source>
</evidence>
<organism evidence="2 3">
    <name type="scientific">Karstenula rhodostoma CBS 690.94</name>
    <dbReference type="NCBI Taxonomy" id="1392251"/>
    <lineage>
        <taxon>Eukaryota</taxon>
        <taxon>Fungi</taxon>
        <taxon>Dikarya</taxon>
        <taxon>Ascomycota</taxon>
        <taxon>Pezizomycotina</taxon>
        <taxon>Dothideomycetes</taxon>
        <taxon>Pleosporomycetidae</taxon>
        <taxon>Pleosporales</taxon>
        <taxon>Massarineae</taxon>
        <taxon>Didymosphaeriaceae</taxon>
        <taxon>Karstenula</taxon>
    </lineage>
</organism>
<feature type="transmembrane region" description="Helical" evidence="1">
    <location>
        <begin position="113"/>
        <end position="135"/>
    </location>
</feature>
<accession>A0A9P4PN20</accession>
<comment type="caution">
    <text evidence="2">The sequence shown here is derived from an EMBL/GenBank/DDBJ whole genome shotgun (WGS) entry which is preliminary data.</text>
</comment>
<gene>
    <name evidence="2" type="ORF">P171DRAFT_519721</name>
</gene>
<keyword evidence="1" id="KW-0472">Membrane</keyword>
<evidence type="ECO:0000256" key="1">
    <source>
        <dbReference type="SAM" id="Phobius"/>
    </source>
</evidence>
<protein>
    <submittedName>
        <fullName evidence="2">Uncharacterized protein</fullName>
    </submittedName>
</protein>
<feature type="transmembrane region" description="Helical" evidence="1">
    <location>
        <begin position="81"/>
        <end position="101"/>
    </location>
</feature>
<keyword evidence="3" id="KW-1185">Reference proteome</keyword>
<feature type="transmembrane region" description="Helical" evidence="1">
    <location>
        <begin position="20"/>
        <end position="47"/>
    </location>
</feature>
<proteinExistence type="predicted"/>
<evidence type="ECO:0000313" key="3">
    <source>
        <dbReference type="Proteomes" id="UP000799764"/>
    </source>
</evidence>
<keyword evidence="1" id="KW-1133">Transmembrane helix</keyword>